<dbReference type="RefSeq" id="WP_007311281.1">
    <property type="nucleotide sequence ID" value="NZ_AESD01000475.1"/>
</dbReference>
<evidence type="ECO:0000313" key="1">
    <source>
        <dbReference type="EMBL" id="EHJ12087.1"/>
    </source>
</evidence>
<dbReference type="InterPro" id="IPR017853">
    <property type="entry name" value="GH"/>
</dbReference>
<dbReference type="Gene3D" id="3.20.20.80">
    <property type="entry name" value="Glycosidases"/>
    <property type="match status" value="1"/>
</dbReference>
<accession>G5J6U5</accession>
<dbReference type="Proteomes" id="UP000003477">
    <property type="component" value="Unassembled WGS sequence"/>
</dbReference>
<dbReference type="PROSITE" id="PS51257">
    <property type="entry name" value="PROKAR_LIPOPROTEIN"/>
    <property type="match status" value="1"/>
</dbReference>
<comment type="caution">
    <text evidence="1">The sequence shown here is derived from an EMBL/GenBank/DDBJ whole genome shotgun (WGS) entry which is preliminary data.</text>
</comment>
<evidence type="ECO:0000313" key="2">
    <source>
        <dbReference type="Proteomes" id="UP000003477"/>
    </source>
</evidence>
<dbReference type="AlphaFoldDB" id="G5J6U5"/>
<dbReference type="EMBL" id="AESD01000475">
    <property type="protein sequence ID" value="EHJ12087.1"/>
    <property type="molecule type" value="Genomic_DNA"/>
</dbReference>
<dbReference type="SUPFAM" id="SSF51445">
    <property type="entry name" value="(Trans)glycosidases"/>
    <property type="match status" value="1"/>
</dbReference>
<dbReference type="GeneID" id="88766766"/>
<gene>
    <name evidence="1" type="ORF">CWATWH0003_3189</name>
</gene>
<reference evidence="1 2" key="1">
    <citation type="journal article" date="2011" name="Front. Microbiol.">
        <title>Two Strains of Crocosphaera watsonii with Highly Conserved Genomes are Distinguished by Strain-Specific Features.</title>
        <authorList>
            <person name="Bench S.R."/>
            <person name="Ilikchyan I.N."/>
            <person name="Tripp H.J."/>
            <person name="Zehr J.P."/>
        </authorList>
    </citation>
    <scope>NUCLEOTIDE SEQUENCE [LARGE SCALE GENOMIC DNA]</scope>
    <source>
        <strain evidence="1 2">WH 0003</strain>
    </source>
</reference>
<name>G5J6U5_CROWT</name>
<dbReference type="PATRIC" id="fig|423471.3.peg.2997"/>
<evidence type="ECO:0008006" key="3">
    <source>
        <dbReference type="Google" id="ProtNLM"/>
    </source>
</evidence>
<proteinExistence type="predicted"/>
<organism evidence="1 2">
    <name type="scientific">Crocosphaera watsonii WH 0003</name>
    <dbReference type="NCBI Taxonomy" id="423471"/>
    <lineage>
        <taxon>Bacteria</taxon>
        <taxon>Bacillati</taxon>
        <taxon>Cyanobacteriota</taxon>
        <taxon>Cyanophyceae</taxon>
        <taxon>Oscillatoriophycideae</taxon>
        <taxon>Chroococcales</taxon>
        <taxon>Aphanothecaceae</taxon>
        <taxon>Crocosphaera</taxon>
    </lineage>
</organism>
<protein>
    <recommendedName>
        <fullName evidence="3">Glycoside hydrolase family 42 N-terminal domain-containing protein</fullName>
    </recommendedName>
</protein>
<sequence>MNKINYLTVTLLIGLMTSCQFQNNQFVEEELITISEAGNSTKPASWDFDPTVDNYDNNSLLDLRYLNEKVAGETGFIRLSPNRKDFVKGDGTSMRFWAVNSDVWKKGYQELKDNARFLAKRGVNMVRWHGQIIAKTDNNALKNIDEQARQQLWQYVAAMKKEGIYLTISPYYANAVKNQENWQIPRDSEKLSGLLFFDPELQKAYKNWLKELLIPVNPYTGIPLKDEAAIAIIQLQNEDSLLFWTFKNLKGRDLELLSNQYRDWLINKYGSLEEVIKEWKNVSIKGENIKAGKIKFYSIWHLTKEQNPNSGTGKRYADQIQFLTETMYNFNQEMKRFLREEIGAKQLINAGNWKTADPIKLNDAERYSYTATEVIGVNRYYNGGIHEGKYSDWAIVNGDKFTNRSVLLNPSSFPLNLKQVANYPMIIPESSWVPPLGYQSEAPFLVSIFQSLTGIDGFYWFAMKEPQWREPSSANGYRPSLGKWVINTPELLGNFPAAALMYRQGYIKQGEAIIKQNRTLKDLWNRQIPIISETRSFDPNRDQNYQDDNNQTTRKIHPLAFLVGSVEVTYGNNKKDKIVDLKQYIDEKNKIIRSVTGEITWNYGEGICFLNTAKAQGVTGFLNKLEEIKLKDITIKSNNHYATIMVVSMDNKPIKQSEKILLQVGTIARSTDWKKQASTWKDKKGNLQQGFEIINYGKAPWRLENNDIQITLNNPKLTKAIILDANGLPKQTVELNKNRSQTYLQFPTNAKYVILE</sequence>